<organism evidence="2 3">
    <name type="scientific">Lentinula raphanica</name>
    <dbReference type="NCBI Taxonomy" id="153919"/>
    <lineage>
        <taxon>Eukaryota</taxon>
        <taxon>Fungi</taxon>
        <taxon>Dikarya</taxon>
        <taxon>Basidiomycota</taxon>
        <taxon>Agaricomycotina</taxon>
        <taxon>Agaricomycetes</taxon>
        <taxon>Agaricomycetidae</taxon>
        <taxon>Agaricales</taxon>
        <taxon>Marasmiineae</taxon>
        <taxon>Omphalotaceae</taxon>
        <taxon>Lentinula</taxon>
    </lineage>
</organism>
<comment type="caution">
    <text evidence="2">The sequence shown here is derived from an EMBL/GenBank/DDBJ whole genome shotgun (WGS) entry which is preliminary data.</text>
</comment>
<accession>A0AA38P5U5</accession>
<protein>
    <submittedName>
        <fullName evidence="2">Uncharacterized protein</fullName>
    </submittedName>
</protein>
<evidence type="ECO:0000313" key="2">
    <source>
        <dbReference type="EMBL" id="KAJ3836868.1"/>
    </source>
</evidence>
<dbReference type="AlphaFoldDB" id="A0AA38P5U5"/>
<keyword evidence="1" id="KW-0812">Transmembrane</keyword>
<reference evidence="2" key="1">
    <citation type="submission" date="2022-08" db="EMBL/GenBank/DDBJ databases">
        <authorList>
            <consortium name="DOE Joint Genome Institute"/>
            <person name="Min B."/>
            <person name="Riley R."/>
            <person name="Sierra-Patev S."/>
            <person name="Naranjo-Ortiz M."/>
            <person name="Looney B."/>
            <person name="Konkel Z."/>
            <person name="Slot J.C."/>
            <person name="Sakamoto Y."/>
            <person name="Steenwyk J.L."/>
            <person name="Rokas A."/>
            <person name="Carro J."/>
            <person name="Camarero S."/>
            <person name="Ferreira P."/>
            <person name="Molpeceres G."/>
            <person name="Ruiz-Duenas F.J."/>
            <person name="Serrano A."/>
            <person name="Henrissat B."/>
            <person name="Drula E."/>
            <person name="Hughes K.W."/>
            <person name="Mata J.L."/>
            <person name="Ishikawa N.K."/>
            <person name="Vargas-Isla R."/>
            <person name="Ushijima S."/>
            <person name="Smith C.A."/>
            <person name="Ahrendt S."/>
            <person name="Andreopoulos W."/>
            <person name="He G."/>
            <person name="Labutti K."/>
            <person name="Lipzen A."/>
            <person name="Ng V."/>
            <person name="Sandor L."/>
            <person name="Barry K."/>
            <person name="Martinez A.T."/>
            <person name="Xiao Y."/>
            <person name="Gibbons J.G."/>
            <person name="Terashima K."/>
            <person name="Hibbett D.S."/>
            <person name="Grigoriev I.V."/>
        </authorList>
    </citation>
    <scope>NUCLEOTIDE SEQUENCE</scope>
    <source>
        <strain evidence="2">TFB9207</strain>
    </source>
</reference>
<keyword evidence="1" id="KW-1133">Transmembrane helix</keyword>
<keyword evidence="3" id="KW-1185">Reference proteome</keyword>
<sequence length="408" mass="45835">MEYGICWYKLHEAARRTYKIWLMRRIEPDVTAIGTDWYLVLTSGYLANAGQVSRNVWMCSAMKQKHRGSPRDIRERSSDTAESSPLIAFASLNYFSGVNFLPKADKIYQDIPVDTSRLASSFWKPSGTTIAQRSALIRRIPPADKTFLLSLRVSHSSLVLLLTEWAIISVDNTITSYSSSPSLYRTQFHPSLHLCLGNIPIHPPTIPNSLTHYSKMRLISLLATTLLAVLVSVAASPVLHNKPSVLGVKSSRIQKPGVNKPAQQAKPVLRNQAERQEAVVALGVGQKAYPWIDGTNKAIEVTTQYSRNRGSYDHLFLYLDLELLSVFYSHREKVAAVITNTKQLRMDSTPWPVNNDKTHVHAALMQLKPYSPRLQYFKVLYSIDETMNKLKPPKSNASTSADLVNLLN</sequence>
<dbReference type="EMBL" id="MU806287">
    <property type="protein sequence ID" value="KAJ3836868.1"/>
    <property type="molecule type" value="Genomic_DNA"/>
</dbReference>
<name>A0AA38P5U5_9AGAR</name>
<proteinExistence type="predicted"/>
<evidence type="ECO:0000256" key="1">
    <source>
        <dbReference type="SAM" id="Phobius"/>
    </source>
</evidence>
<feature type="transmembrane region" description="Helical" evidence="1">
    <location>
        <begin position="218"/>
        <end position="239"/>
    </location>
</feature>
<gene>
    <name evidence="2" type="ORF">F5878DRAFT_643209</name>
</gene>
<evidence type="ECO:0000313" key="3">
    <source>
        <dbReference type="Proteomes" id="UP001163846"/>
    </source>
</evidence>
<keyword evidence="1" id="KW-0472">Membrane</keyword>
<dbReference type="Proteomes" id="UP001163846">
    <property type="component" value="Unassembled WGS sequence"/>
</dbReference>